<evidence type="ECO:0000313" key="1">
    <source>
        <dbReference type="EMBL" id="XBX75183.1"/>
    </source>
</evidence>
<sequence>MKFITEKKLRDFYSKGSFDTFELGREERLTPGGRQFLLDRGIKIVDQFSRKSKTKRQNKKEKNVKENNKIKMLHYKSKSIQALFFLTAQELLQKDIILAQKVIDLSKCLPQLKNDNKQNTTIFTENENCPALNKDNFSEHVSDCIEITEFHIQLEKGREIIALHRLRCAVRELEQYVFELFEDGEQKQGIERNINQIANTLSQTICSIVGGTKCQKEN</sequence>
<name>A0AAU7VM97_9FIRM</name>
<gene>
    <name evidence="1" type="ORF">PRVXT_000290</name>
</gene>
<proteinExistence type="predicted"/>
<organism evidence="1">
    <name type="scientific">Proteinivorax tanatarense</name>
    <dbReference type="NCBI Taxonomy" id="1260629"/>
    <lineage>
        <taxon>Bacteria</taxon>
        <taxon>Bacillati</taxon>
        <taxon>Bacillota</taxon>
        <taxon>Clostridia</taxon>
        <taxon>Eubacteriales</taxon>
        <taxon>Proteinivoracaceae</taxon>
        <taxon>Proteinivorax</taxon>
    </lineage>
</organism>
<reference evidence="1" key="2">
    <citation type="submission" date="2024-06" db="EMBL/GenBank/DDBJ databases">
        <authorList>
            <person name="Petrova K.O."/>
            <person name="Toshchakov S.V."/>
            <person name="Boltjanskaja Y.V."/>
            <person name="Kevbrin V."/>
        </authorList>
    </citation>
    <scope>NUCLEOTIDE SEQUENCE</scope>
    <source>
        <strain evidence="1">Z-910T</strain>
    </source>
</reference>
<dbReference type="RefSeq" id="WP_350343928.1">
    <property type="nucleotide sequence ID" value="NZ_CP158367.1"/>
</dbReference>
<accession>A0AAU7VM97</accession>
<reference evidence="1" key="1">
    <citation type="journal article" date="2013" name="Extremophiles">
        <title>Proteinivorax tanatarense gen. nov., sp. nov., an anaerobic, haloalkaliphilic, proteolytic bacterium isolated from a decaying algal bloom, and proposal of Proteinivoraceae fam. nov.</title>
        <authorList>
            <person name="Kevbrin V."/>
            <person name="Boltyanskaya Y."/>
            <person name="Zhilina T."/>
            <person name="Kolganova T."/>
            <person name="Lavrentjeva E."/>
            <person name="Kuznetsov B."/>
        </authorList>
    </citation>
    <scope>NUCLEOTIDE SEQUENCE</scope>
    <source>
        <strain evidence="1">Z-910T</strain>
    </source>
</reference>
<protein>
    <submittedName>
        <fullName evidence="1">Cobalamin adenosyltransferase</fullName>
    </submittedName>
</protein>
<dbReference type="AlphaFoldDB" id="A0AAU7VM97"/>
<dbReference type="EMBL" id="CP158367">
    <property type="protein sequence ID" value="XBX75183.1"/>
    <property type="molecule type" value="Genomic_DNA"/>
</dbReference>